<proteinExistence type="predicted"/>
<dbReference type="Proteomes" id="UP000800097">
    <property type="component" value="Unassembled WGS sequence"/>
</dbReference>
<name>A0A6A6JM94_WESOR</name>
<gene>
    <name evidence="1" type="ORF">EI97DRAFT_457380</name>
</gene>
<dbReference type="RefSeq" id="XP_033654893.1">
    <property type="nucleotide sequence ID" value="XM_033800809.1"/>
</dbReference>
<dbReference type="AlphaFoldDB" id="A0A6A6JM94"/>
<dbReference type="GeneID" id="54553984"/>
<dbReference type="EMBL" id="ML986490">
    <property type="protein sequence ID" value="KAF2277354.1"/>
    <property type="molecule type" value="Genomic_DNA"/>
</dbReference>
<organism evidence="1 2">
    <name type="scientific">Westerdykella ornata</name>
    <dbReference type="NCBI Taxonomy" id="318751"/>
    <lineage>
        <taxon>Eukaryota</taxon>
        <taxon>Fungi</taxon>
        <taxon>Dikarya</taxon>
        <taxon>Ascomycota</taxon>
        <taxon>Pezizomycotina</taxon>
        <taxon>Dothideomycetes</taxon>
        <taxon>Pleosporomycetidae</taxon>
        <taxon>Pleosporales</taxon>
        <taxon>Sporormiaceae</taxon>
        <taxon>Westerdykella</taxon>
    </lineage>
</organism>
<reference evidence="1" key="1">
    <citation type="journal article" date="2020" name="Stud. Mycol.">
        <title>101 Dothideomycetes genomes: a test case for predicting lifestyles and emergence of pathogens.</title>
        <authorList>
            <person name="Haridas S."/>
            <person name="Albert R."/>
            <person name="Binder M."/>
            <person name="Bloem J."/>
            <person name="Labutti K."/>
            <person name="Salamov A."/>
            <person name="Andreopoulos B."/>
            <person name="Baker S."/>
            <person name="Barry K."/>
            <person name="Bills G."/>
            <person name="Bluhm B."/>
            <person name="Cannon C."/>
            <person name="Castanera R."/>
            <person name="Culley D."/>
            <person name="Daum C."/>
            <person name="Ezra D."/>
            <person name="Gonzalez J."/>
            <person name="Henrissat B."/>
            <person name="Kuo A."/>
            <person name="Liang C."/>
            <person name="Lipzen A."/>
            <person name="Lutzoni F."/>
            <person name="Magnuson J."/>
            <person name="Mondo S."/>
            <person name="Nolan M."/>
            <person name="Ohm R."/>
            <person name="Pangilinan J."/>
            <person name="Park H.-J."/>
            <person name="Ramirez L."/>
            <person name="Alfaro M."/>
            <person name="Sun H."/>
            <person name="Tritt A."/>
            <person name="Yoshinaga Y."/>
            <person name="Zwiers L.-H."/>
            <person name="Turgeon B."/>
            <person name="Goodwin S."/>
            <person name="Spatafora J."/>
            <person name="Crous P."/>
            <person name="Grigoriev I."/>
        </authorList>
    </citation>
    <scope>NUCLEOTIDE SEQUENCE</scope>
    <source>
        <strain evidence="1">CBS 379.55</strain>
    </source>
</reference>
<protein>
    <submittedName>
        <fullName evidence="1">Uncharacterized protein</fullName>
    </submittedName>
</protein>
<evidence type="ECO:0000313" key="1">
    <source>
        <dbReference type="EMBL" id="KAF2277354.1"/>
    </source>
</evidence>
<evidence type="ECO:0000313" key="2">
    <source>
        <dbReference type="Proteomes" id="UP000800097"/>
    </source>
</evidence>
<dbReference type="OrthoDB" id="3678990at2759"/>
<accession>A0A6A6JM94</accession>
<keyword evidence="2" id="KW-1185">Reference proteome</keyword>
<sequence length="369" mass="41277">MSSDTLPLVLNDLAENHQPLAQNHQDSAQNHQDLAVGKAKSVVLIMGHDLSRLEQSVTQYPILESLAAALPFRDLYNLAKTSKTTWAAINGSKPLKSRTICDGSGIAYRLKAFQSRVNNWSPSGYSALKCNPEHSKQCKPCGKYVCNECRVHCYYSGNAFKPPPVSHGFDPYYGSLTIILNLDQKKINIHHGWAPPTGEGISHDDGRVFCCYLTSGRRGEHFRFDTPVSEVLDMNLGQTEQKASAFYPVIQLRKRWMCKDCYKKPVVRVAGLGQPTNDAIAAAGTGLCTCTLRKRFLDRWTCIDCAMAECKKDLEHAQKARKRNQKRFPFKLPRTPTHCGCGVPFKKGQDVYISCNWCGGEVRCKEWAT</sequence>